<dbReference type="PaxDb" id="5507-FOXG_11762P0"/>
<evidence type="ECO:0000313" key="6">
    <source>
        <dbReference type="Proteomes" id="UP000002489"/>
    </source>
</evidence>
<organism evidence="5 6">
    <name type="scientific">Fusarium oxysporum (strain Fo5176)</name>
    <name type="common">Fusarium vascular wilt</name>
    <dbReference type="NCBI Taxonomy" id="660025"/>
    <lineage>
        <taxon>Eukaryota</taxon>
        <taxon>Fungi</taxon>
        <taxon>Dikarya</taxon>
        <taxon>Ascomycota</taxon>
        <taxon>Pezizomycotina</taxon>
        <taxon>Sordariomycetes</taxon>
        <taxon>Hypocreomycetidae</taxon>
        <taxon>Hypocreales</taxon>
        <taxon>Nectriaceae</taxon>
        <taxon>Fusarium</taxon>
        <taxon>Fusarium oxysporum species complex</taxon>
    </lineage>
</organism>
<evidence type="ECO:0000313" key="5">
    <source>
        <dbReference type="EnsemblFungi" id="FOXG_11762P0"/>
    </source>
</evidence>
<dbReference type="AlphaFoldDB" id="A0A0D2Y654"/>
<evidence type="ECO:0000259" key="3">
    <source>
        <dbReference type="Pfam" id="PF02826"/>
    </source>
</evidence>
<dbReference type="Gene3D" id="3.40.50.720">
    <property type="entry name" value="NAD(P)-binding Rossmann-like Domain"/>
    <property type="match status" value="2"/>
</dbReference>
<dbReference type="InterPro" id="IPR029753">
    <property type="entry name" value="D-isomer_DH_CS"/>
</dbReference>
<dbReference type="GO" id="GO:0051287">
    <property type="term" value="F:NAD binding"/>
    <property type="evidence" value="ECO:0007669"/>
    <property type="project" value="InterPro"/>
</dbReference>
<dbReference type="SUPFAM" id="SSF51735">
    <property type="entry name" value="NAD(P)-binding Rossmann-fold domains"/>
    <property type="match status" value="1"/>
</dbReference>
<dbReference type="EnsemblFungi" id="FOXG_11762T0">
    <property type="protein sequence ID" value="FOXG_11762P0"/>
    <property type="gene ID" value="FOXG_11762"/>
</dbReference>
<dbReference type="InterPro" id="IPR006140">
    <property type="entry name" value="D-isomer_DH_NAD-bd"/>
</dbReference>
<keyword evidence="2" id="KW-0520">NAD</keyword>
<gene>
    <name evidence="5" type="primary">28953146</name>
    <name evidence="4" type="ORF">FOXB_01441</name>
</gene>
<dbReference type="OrthoDB" id="298012at2759"/>
<dbReference type="CDD" id="cd05300">
    <property type="entry name" value="2-Hacid_dh_1"/>
    <property type="match status" value="1"/>
</dbReference>
<dbReference type="PANTHER" id="PTHR43333:SF1">
    <property type="entry name" value="D-ISOMER SPECIFIC 2-HYDROXYACID DEHYDROGENASE NAD-BINDING DOMAIN-CONTAINING PROTEIN"/>
    <property type="match status" value="1"/>
</dbReference>
<proteinExistence type="predicted"/>
<dbReference type="Proteomes" id="UP000002489">
    <property type="component" value="Unassembled WGS sequence"/>
</dbReference>
<accession>A0A0D2Y654</accession>
<reference evidence="4 6" key="1">
    <citation type="journal article" date="2012" name="Mol. Plant Microbe Interact.">
        <title>A highly conserved effector in Fusarium oxysporum is required for full virulence on Arabidopsis.</title>
        <authorList>
            <person name="Thatcher L.F."/>
            <person name="Gardiner D.M."/>
            <person name="Kazan K."/>
            <person name="Manners J."/>
        </authorList>
    </citation>
    <scope>NUCLEOTIDE SEQUENCE [LARGE SCALE GENOMIC DNA]</scope>
    <source>
        <strain evidence="4 6">Fo5176</strain>
    </source>
</reference>
<dbReference type="STRING" id="426428.A0A0D2Y654"/>
<evidence type="ECO:0000256" key="1">
    <source>
        <dbReference type="ARBA" id="ARBA00023002"/>
    </source>
</evidence>
<keyword evidence="1" id="KW-0560">Oxidoreductase</keyword>
<evidence type="ECO:0000256" key="2">
    <source>
        <dbReference type="ARBA" id="ARBA00023027"/>
    </source>
</evidence>
<dbReference type="Pfam" id="PF02826">
    <property type="entry name" value="2-Hacid_dh_C"/>
    <property type="match status" value="1"/>
</dbReference>
<dbReference type="PANTHER" id="PTHR43333">
    <property type="entry name" value="2-HACID_DH_C DOMAIN-CONTAINING PROTEIN"/>
    <property type="match status" value="1"/>
</dbReference>
<evidence type="ECO:0000313" key="4">
    <source>
        <dbReference type="EMBL" id="EGU88095.1"/>
    </source>
</evidence>
<dbReference type="EMBL" id="AFQF01000485">
    <property type="protein sequence ID" value="EGU88095.1"/>
    <property type="molecule type" value="Genomic_DNA"/>
</dbReference>
<name>A0A0D2Y654_FUSOF</name>
<dbReference type="InterPro" id="IPR036291">
    <property type="entry name" value="NAD(P)-bd_dom_sf"/>
</dbReference>
<protein>
    <recommendedName>
        <fullName evidence="3">D-isomer specific 2-hydroxyacid dehydrogenase NAD-binding domain-containing protein</fullName>
    </recommendedName>
</protein>
<sequence length="338" mass="37280">MSKLNQELVVVATVQWDSQEIDIIRKAFEPAEFVHIRRGEQHIFDQAIKRAQIAILASDVTPGMLSDAPNLIWIHCDHAGLNKSARPEVFERGLVITSSAGRSSPALAQHAFFFALSLRYDSRGLFQRQVSCQWHNGREELRLRGALWGQSLGILGFGNTGKEMALLGRAFGMHVTVIRRRKLSGDSKLPDNVDVMLSTENGDSIEGLLGCDVVMLAASLTDETYHLFGATQFRQMKPSSVIINMGRGSLIDETALVTALKAGEIAGAGLDVFEVEPLPEQSPLWKLPNVVITPHSTPGMPDRTARSIEIICDNIRRFKNNQPLLNALEQGDIYTKGL</sequence>
<dbReference type="PROSITE" id="PS00671">
    <property type="entry name" value="D_2_HYDROXYACID_DH_3"/>
    <property type="match status" value="1"/>
</dbReference>
<feature type="domain" description="D-isomer specific 2-hydroxyacid dehydrogenase NAD-binding" evidence="3">
    <location>
        <begin position="128"/>
        <end position="296"/>
    </location>
</feature>
<reference evidence="5" key="2">
    <citation type="submission" date="2025-05" db="UniProtKB">
        <authorList>
            <consortium name="EnsemblFungi"/>
        </authorList>
    </citation>
    <scope>IDENTIFICATION</scope>
    <source>
        <strain evidence="5">4287 / CBS 123668 / FGSC 9935 / NRRL 34936</strain>
    </source>
</reference>
<dbReference type="VEuPathDB" id="FungiDB:FOXG_11762"/>
<dbReference type="SUPFAM" id="SSF52283">
    <property type="entry name" value="Formate/glycerate dehydrogenase catalytic domain-like"/>
    <property type="match status" value="1"/>
</dbReference>
<accession>F9F4W6</accession>
<dbReference type="GO" id="GO:0016491">
    <property type="term" value="F:oxidoreductase activity"/>
    <property type="evidence" value="ECO:0007669"/>
    <property type="project" value="UniProtKB-KW"/>
</dbReference>